<comment type="caution">
    <text evidence="2">The sequence shown here is derived from an EMBL/GenBank/DDBJ whole genome shotgun (WGS) entry which is preliminary data.</text>
</comment>
<dbReference type="AlphaFoldDB" id="A0A8H6BUC0"/>
<sequence>MSPFIRKIRWPLVLGDFAFKNFSIDYHTLELLNLKESRLEVIYIRGGNIKKLNVDLFPVSVKNLTLMEMGIHELSASFASLMNLRRLSIMRNRLKRVSSVELPVSSLEVLDLSQCNLHATGNLNVNVIDVRRVLKAIKGLSLDLNSFDETLRKIAQQSSRLCCIFETFDPYSDEAESSGTSEVVPDYDSDDLYNGSVFTSDEEDSGEDDYSRRPNVIVEALGLLSDYDDGDDTDS</sequence>
<evidence type="ECO:0000313" key="3">
    <source>
        <dbReference type="Proteomes" id="UP000536275"/>
    </source>
</evidence>
<protein>
    <submittedName>
        <fullName evidence="2">Uncharacterized protein</fullName>
    </submittedName>
</protein>
<evidence type="ECO:0000313" key="2">
    <source>
        <dbReference type="EMBL" id="KAF6066758.1"/>
    </source>
</evidence>
<feature type="region of interest" description="Disordered" evidence="1">
    <location>
        <begin position="172"/>
        <end position="214"/>
    </location>
</feature>
<evidence type="ECO:0000256" key="1">
    <source>
        <dbReference type="SAM" id="MobiDB-lite"/>
    </source>
</evidence>
<name>A0A8H6BUC0_CANAX</name>
<dbReference type="EMBL" id="JABWAD010000055">
    <property type="protein sequence ID" value="KAF6066758.1"/>
    <property type="molecule type" value="Genomic_DNA"/>
</dbReference>
<reference evidence="2 3" key="1">
    <citation type="submission" date="2020-03" db="EMBL/GenBank/DDBJ databases">
        <title>FDA dAtabase for Regulatory Grade micrObial Sequences (FDA-ARGOS): Supporting development and validation of Infectious Disease Dx tests.</title>
        <authorList>
            <person name="Campos J."/>
            <person name="Goldberg B."/>
            <person name="Tallon L."/>
            <person name="Sadzewicz L."/>
            <person name="Vavikolanu K."/>
            <person name="Mehta A."/>
            <person name="Aluvathingal J."/>
            <person name="Nadendla S."/>
            <person name="Nandy P."/>
            <person name="Geyer C."/>
            <person name="Yan Y."/>
            <person name="Sichtig H."/>
        </authorList>
    </citation>
    <scope>NUCLEOTIDE SEQUENCE [LARGE SCALE GENOMIC DNA]</scope>
    <source>
        <strain evidence="2 3">FDAARGOS_656</strain>
    </source>
</reference>
<dbReference type="Gene3D" id="3.80.10.10">
    <property type="entry name" value="Ribonuclease Inhibitor"/>
    <property type="match status" value="1"/>
</dbReference>
<accession>A0A8H6BUC0</accession>
<proteinExistence type="predicted"/>
<dbReference type="InterPro" id="IPR032675">
    <property type="entry name" value="LRR_dom_sf"/>
</dbReference>
<dbReference type="Proteomes" id="UP000536275">
    <property type="component" value="Unassembled WGS sequence"/>
</dbReference>
<organism evidence="2 3">
    <name type="scientific">Candida albicans</name>
    <name type="common">Yeast</name>
    <dbReference type="NCBI Taxonomy" id="5476"/>
    <lineage>
        <taxon>Eukaryota</taxon>
        <taxon>Fungi</taxon>
        <taxon>Dikarya</taxon>
        <taxon>Ascomycota</taxon>
        <taxon>Saccharomycotina</taxon>
        <taxon>Pichiomycetes</taxon>
        <taxon>Debaryomycetaceae</taxon>
        <taxon>Candida/Lodderomyces clade</taxon>
        <taxon>Candida</taxon>
    </lineage>
</organism>
<gene>
    <name evidence="2" type="ORF">FOB64_004224</name>
</gene>
<dbReference type="SUPFAM" id="SSF52047">
    <property type="entry name" value="RNI-like"/>
    <property type="match status" value="1"/>
</dbReference>